<dbReference type="SUPFAM" id="SSF51182">
    <property type="entry name" value="RmlC-like cupins"/>
    <property type="match status" value="1"/>
</dbReference>
<feature type="domain" description="Phosphomannose isomerase type I catalytic" evidence="5">
    <location>
        <begin position="11"/>
        <end position="118"/>
    </location>
</feature>
<dbReference type="InterPro" id="IPR014628">
    <property type="entry name" value="Man6P_isomerase_Firm_short"/>
</dbReference>
<keyword evidence="6" id="KW-0413">Isomerase</keyword>
<feature type="binding site" evidence="3">
    <location>
        <position position="123"/>
    </location>
    <ligand>
        <name>Zn(2+)</name>
        <dbReference type="ChEBI" id="CHEBI:29105"/>
    </ligand>
</feature>
<dbReference type="Pfam" id="PF20511">
    <property type="entry name" value="PMI_typeI_cat"/>
    <property type="match status" value="1"/>
</dbReference>
<dbReference type="PIRSF" id="PIRSF036894">
    <property type="entry name" value="PMI_Firm_short"/>
    <property type="match status" value="1"/>
</dbReference>
<comment type="cofactor">
    <cofactor evidence="3">
        <name>Zn(2+)</name>
        <dbReference type="ChEBI" id="CHEBI:29105"/>
    </cofactor>
    <text evidence="3">Binds 1 zinc ion per subunit.</text>
</comment>
<keyword evidence="1 3" id="KW-0479">Metal-binding</keyword>
<reference evidence="7" key="1">
    <citation type="submission" date="2017-06" db="EMBL/GenBank/DDBJ databases">
        <title>Genome analysis of Fimbriiglobus ruber SP5, the first member of the order Planctomycetales with confirmed chitinolytic capability.</title>
        <authorList>
            <person name="Ravin N.V."/>
            <person name="Rakitin A.L."/>
            <person name="Ivanova A.A."/>
            <person name="Beletsky A.V."/>
            <person name="Kulichevskaya I.S."/>
            <person name="Mardanov A.V."/>
            <person name="Dedysh S.N."/>
        </authorList>
    </citation>
    <scope>NUCLEOTIDE SEQUENCE [LARGE SCALE GENOMIC DNA]</scope>
    <source>
        <strain evidence="7">SP5</strain>
    </source>
</reference>
<evidence type="ECO:0000256" key="3">
    <source>
        <dbReference type="PIRSR" id="PIRSR036894-1"/>
    </source>
</evidence>
<dbReference type="InterPro" id="IPR051804">
    <property type="entry name" value="Carb_Metab_Reg_Kinase/Isom"/>
</dbReference>
<dbReference type="InterPro" id="IPR046457">
    <property type="entry name" value="PMI_typeI_cat"/>
</dbReference>
<dbReference type="EMBL" id="NIDE01000017">
    <property type="protein sequence ID" value="OWK35615.1"/>
    <property type="molecule type" value="Genomic_DNA"/>
</dbReference>
<organism evidence="6 7">
    <name type="scientific">Fimbriiglobus ruber</name>
    <dbReference type="NCBI Taxonomy" id="1908690"/>
    <lineage>
        <taxon>Bacteria</taxon>
        <taxon>Pseudomonadati</taxon>
        <taxon>Planctomycetota</taxon>
        <taxon>Planctomycetia</taxon>
        <taxon>Gemmatales</taxon>
        <taxon>Gemmataceae</taxon>
        <taxon>Fimbriiglobus</taxon>
    </lineage>
</organism>
<proteinExistence type="predicted"/>
<keyword evidence="2 3" id="KW-0862">Zinc</keyword>
<dbReference type="RefSeq" id="WP_088258786.1">
    <property type="nucleotide sequence ID" value="NZ_NIDE01000017.1"/>
</dbReference>
<dbReference type="AlphaFoldDB" id="A0A225DGU3"/>
<gene>
    <name evidence="6" type="ORF">FRUB_08178</name>
</gene>
<evidence type="ECO:0000313" key="6">
    <source>
        <dbReference type="EMBL" id="OWK35615.1"/>
    </source>
</evidence>
<dbReference type="GO" id="GO:0004476">
    <property type="term" value="F:mannose-6-phosphate isomerase activity"/>
    <property type="evidence" value="ECO:0007669"/>
    <property type="project" value="InterPro"/>
</dbReference>
<dbReference type="GO" id="GO:0008270">
    <property type="term" value="F:zinc ion binding"/>
    <property type="evidence" value="ECO:0007669"/>
    <property type="project" value="InterPro"/>
</dbReference>
<evidence type="ECO:0000256" key="2">
    <source>
        <dbReference type="ARBA" id="ARBA00022833"/>
    </source>
</evidence>
<accession>A0A225DGU3</accession>
<evidence type="ECO:0000256" key="1">
    <source>
        <dbReference type="ARBA" id="ARBA00022723"/>
    </source>
</evidence>
<sequence length="326" mass="35163">MTAPNYPLSFEPIFKNMLWGGRRLPGFLNRPAPSADPVGEAWVLSDVDGSLSTIANGPLAGRTLRDVAAAHPRELYGENVPRGGRFPLLLKFIDAAQELSVQVHPDDERAARLEHPDKRGKTEAWVILDADPATSKVYAGFRPGVTPADFRAAMTSKTTQHTLHSYTPTPGDCLFLRAGVVHAVGANILLFEVQQTSDITYRLYDWDRVDAKTKKPRDLHIDKGLECSDFAAGPCHPVAPAWSGRRERLVDCEHFTLHRVTDGSLFPVGAAGACRAVVGTAGRGELVWSGGRVPIETGSVLLLPAAVGVCTIEPSGTMTVLECSHG</sequence>
<dbReference type="OrthoDB" id="9808275at2"/>
<evidence type="ECO:0000256" key="4">
    <source>
        <dbReference type="PIRSR" id="PIRSR036894-2"/>
    </source>
</evidence>
<keyword evidence="7" id="KW-1185">Reference proteome</keyword>
<dbReference type="Proteomes" id="UP000214646">
    <property type="component" value="Unassembled WGS sequence"/>
</dbReference>
<feature type="active site" evidence="4">
    <location>
        <position position="202"/>
    </location>
</feature>
<dbReference type="PANTHER" id="PTHR42742:SF3">
    <property type="entry name" value="FRUCTOKINASE"/>
    <property type="match status" value="1"/>
</dbReference>
<feature type="binding site" evidence="3">
    <location>
        <position position="104"/>
    </location>
    <ligand>
        <name>Zn(2+)</name>
        <dbReference type="ChEBI" id="CHEBI:29105"/>
    </ligand>
</feature>
<dbReference type="InterPro" id="IPR014710">
    <property type="entry name" value="RmlC-like_jellyroll"/>
</dbReference>
<protein>
    <submittedName>
        <fullName evidence="6">Mannose-6-phosphate isomerase</fullName>
    </submittedName>
</protein>
<dbReference type="InterPro" id="IPR011051">
    <property type="entry name" value="RmlC_Cupin_sf"/>
</dbReference>
<comment type="caution">
    <text evidence="6">The sequence shown here is derived from an EMBL/GenBank/DDBJ whole genome shotgun (WGS) entry which is preliminary data.</text>
</comment>
<dbReference type="Gene3D" id="2.60.120.10">
    <property type="entry name" value="Jelly Rolls"/>
    <property type="match status" value="2"/>
</dbReference>
<dbReference type="GO" id="GO:0005975">
    <property type="term" value="P:carbohydrate metabolic process"/>
    <property type="evidence" value="ECO:0007669"/>
    <property type="project" value="InterPro"/>
</dbReference>
<feature type="binding site" evidence="3">
    <location>
        <position position="182"/>
    </location>
    <ligand>
        <name>Zn(2+)</name>
        <dbReference type="ChEBI" id="CHEBI:29105"/>
    </ligand>
</feature>
<evidence type="ECO:0000259" key="5">
    <source>
        <dbReference type="Pfam" id="PF20511"/>
    </source>
</evidence>
<dbReference type="CDD" id="cd07010">
    <property type="entry name" value="cupin_PMI_type_I_N_bac"/>
    <property type="match status" value="1"/>
</dbReference>
<name>A0A225DGU3_9BACT</name>
<dbReference type="PANTHER" id="PTHR42742">
    <property type="entry name" value="TRANSCRIPTIONAL REPRESSOR MPRA"/>
    <property type="match status" value="1"/>
</dbReference>
<evidence type="ECO:0000313" key="7">
    <source>
        <dbReference type="Proteomes" id="UP000214646"/>
    </source>
</evidence>